<accession>A0ACC3DZF3</accession>
<evidence type="ECO:0000313" key="2">
    <source>
        <dbReference type="Proteomes" id="UP001186974"/>
    </source>
</evidence>
<evidence type="ECO:0000313" key="1">
    <source>
        <dbReference type="EMBL" id="KAK3082239.1"/>
    </source>
</evidence>
<dbReference type="Proteomes" id="UP001186974">
    <property type="component" value="Unassembled WGS sequence"/>
</dbReference>
<keyword evidence="2" id="KW-1185">Reference proteome</keyword>
<protein>
    <submittedName>
        <fullName evidence="1">Uncharacterized protein</fullName>
    </submittedName>
</protein>
<proteinExistence type="predicted"/>
<gene>
    <name evidence="1" type="ORF">LTS18_010656</name>
</gene>
<reference evidence="1" key="1">
    <citation type="submission" date="2024-09" db="EMBL/GenBank/DDBJ databases">
        <title>Black Yeasts Isolated from many extreme environments.</title>
        <authorList>
            <person name="Coleine C."/>
            <person name="Stajich J.E."/>
            <person name="Selbmann L."/>
        </authorList>
    </citation>
    <scope>NUCLEOTIDE SEQUENCE</scope>
    <source>
        <strain evidence="1">CCFEE 5737</strain>
    </source>
</reference>
<sequence length="85" mass="9204">MASLIIGCGALIADKVSKKRKERKNNKLAEQDDFESMKAANEQRAKHLPEIYKERHSADGPPSYETAVGQKTGPQGTPRPAGKGA</sequence>
<dbReference type="EMBL" id="JAWDJW010000003">
    <property type="protein sequence ID" value="KAK3082239.1"/>
    <property type="molecule type" value="Genomic_DNA"/>
</dbReference>
<organism evidence="1 2">
    <name type="scientific">Coniosporium uncinatum</name>
    <dbReference type="NCBI Taxonomy" id="93489"/>
    <lineage>
        <taxon>Eukaryota</taxon>
        <taxon>Fungi</taxon>
        <taxon>Dikarya</taxon>
        <taxon>Ascomycota</taxon>
        <taxon>Pezizomycotina</taxon>
        <taxon>Dothideomycetes</taxon>
        <taxon>Dothideomycetes incertae sedis</taxon>
        <taxon>Coniosporium</taxon>
    </lineage>
</organism>
<comment type="caution">
    <text evidence="1">The sequence shown here is derived from an EMBL/GenBank/DDBJ whole genome shotgun (WGS) entry which is preliminary data.</text>
</comment>
<name>A0ACC3DZF3_9PEZI</name>